<gene>
    <name evidence="17" type="ORF">Atai01_06380</name>
</gene>
<keyword evidence="18" id="KW-1185">Reference proteome</keyword>
<proteinExistence type="inferred from homology"/>
<accession>A0A9W6QUW9</accession>
<feature type="domain" description="Arabinofuranosyltransferase AftA N-terminal" evidence="16">
    <location>
        <begin position="41"/>
        <end position="448"/>
    </location>
</feature>
<comment type="subcellular location">
    <subcellularLocation>
        <location evidence="1">Cell membrane</location>
        <topology evidence="1">Multi-pass membrane protein</topology>
    </subcellularLocation>
</comment>
<evidence type="ECO:0000256" key="4">
    <source>
        <dbReference type="ARBA" id="ARBA00012037"/>
    </source>
</evidence>
<dbReference type="RefSeq" id="WP_285485787.1">
    <property type="nucleotide sequence ID" value="NZ_BSTI01000001.1"/>
</dbReference>
<feature type="transmembrane region" description="Helical" evidence="14">
    <location>
        <begin position="68"/>
        <end position="92"/>
    </location>
</feature>
<feature type="transmembrane region" description="Helical" evidence="14">
    <location>
        <begin position="314"/>
        <end position="343"/>
    </location>
</feature>
<evidence type="ECO:0000256" key="5">
    <source>
        <dbReference type="ARBA" id="ARBA00020482"/>
    </source>
</evidence>
<keyword evidence="6" id="KW-1003">Cell membrane</keyword>
<dbReference type="GO" id="GO:0044038">
    <property type="term" value="P:cell wall macromolecule biosynthetic process"/>
    <property type="evidence" value="ECO:0007669"/>
    <property type="project" value="InterPro"/>
</dbReference>
<feature type="transmembrane region" description="Helical" evidence="14">
    <location>
        <begin position="104"/>
        <end position="122"/>
    </location>
</feature>
<evidence type="ECO:0000256" key="7">
    <source>
        <dbReference type="ARBA" id="ARBA00022679"/>
    </source>
</evidence>
<evidence type="ECO:0000259" key="16">
    <source>
        <dbReference type="Pfam" id="PF12250"/>
    </source>
</evidence>
<comment type="similarity">
    <text evidence="3">Belongs to the glycosyltransferase 85 family.</text>
</comment>
<keyword evidence="9 14" id="KW-1133">Transmembrane helix</keyword>
<evidence type="ECO:0000256" key="14">
    <source>
        <dbReference type="SAM" id="Phobius"/>
    </source>
</evidence>
<dbReference type="EC" id="2.4.2.46" evidence="4"/>
<feature type="domain" description="Arabinofuranosyltransferase AftA C-terminal" evidence="15">
    <location>
        <begin position="475"/>
        <end position="644"/>
    </location>
</feature>
<keyword evidence="10 14" id="KW-0472">Membrane</keyword>
<reference evidence="17" key="1">
    <citation type="submission" date="2023-03" db="EMBL/GenBank/DDBJ databases">
        <title>Amycolatopsis taiwanensis NBRC 103393.</title>
        <authorList>
            <person name="Ichikawa N."/>
            <person name="Sato H."/>
            <person name="Tonouchi N."/>
        </authorList>
    </citation>
    <scope>NUCLEOTIDE SEQUENCE</scope>
    <source>
        <strain evidence="17">NBRC 103393</strain>
    </source>
</reference>
<evidence type="ECO:0000256" key="6">
    <source>
        <dbReference type="ARBA" id="ARBA00022475"/>
    </source>
</evidence>
<evidence type="ECO:0000256" key="9">
    <source>
        <dbReference type="ARBA" id="ARBA00022989"/>
    </source>
</evidence>
<evidence type="ECO:0000256" key="11">
    <source>
        <dbReference type="ARBA" id="ARBA00033184"/>
    </source>
</evidence>
<evidence type="ECO:0000256" key="2">
    <source>
        <dbReference type="ARBA" id="ARBA00004776"/>
    </source>
</evidence>
<feature type="transmembrane region" description="Helical" evidence="14">
    <location>
        <begin position="389"/>
        <end position="412"/>
    </location>
</feature>
<sequence>MTRTLESSAPTESVPPQPPSTPAPPLTRLSGGRAFAELGIGLVFAVLLSLALQFAASRLRIDPGTNVPTALAVLAALAIFTVLFVVIGFGLARRWPMWVKLGGVWAALTALTTLLLAVPLQASRFFLEGSSVDNTFRLQYLERMASTGSLADMNYSGVAPYYPGGWFWLGGRFANLLGWDGWAAYKPYAITWIALTPVVGFVLWSLVVSRRLAVLATLPAVLAGFISVAVDEPYAWPSSVWLPPIAVLAWQVFQRRERVPAWTIVLIGGYLGFCGITYTLHLVFGVLLVVILAVLAGVLDVRRGAAAGPTVRRLLLRLVGIGALTGVLSLLTWGPFILAGGLGKPNVAAHFLPESSVNFPTPFVPDSMFGVLCLGGLVWAVVRSRRNPVALVLLVTTILVYLWFAASSLALLMRTTLLAFRFVATIDIALAVAGVFGAVELIRAVGRHVRPVAAAGFALALAGALSLAQTGLASMKDTISTAESDYYADGFNAKGQHDPSEDGAWTGELISTINSLSGRPPTGNIVLSSYDRLLSFQPYWGFQQTTPQYANPLAGYVERNEEIRHWAESADPDELLARLAANPHEAPNVFVLRTDGDGLVMPIASDIFPQAVPVHVDDVRFDPKLFGSPRFTREDVGPFAVIVKR</sequence>
<evidence type="ECO:0000256" key="3">
    <source>
        <dbReference type="ARBA" id="ARBA00009655"/>
    </source>
</evidence>
<evidence type="ECO:0000256" key="8">
    <source>
        <dbReference type="ARBA" id="ARBA00022692"/>
    </source>
</evidence>
<dbReference type="GO" id="GO:0016757">
    <property type="term" value="F:glycosyltransferase activity"/>
    <property type="evidence" value="ECO:0007669"/>
    <property type="project" value="InterPro"/>
</dbReference>
<feature type="transmembrane region" description="Helical" evidence="14">
    <location>
        <begin position="189"/>
        <end position="207"/>
    </location>
</feature>
<comment type="catalytic activity">
    <reaction evidence="12">
        <text>Adds an alpha-D-arabinofuranosyl group from trans,octacis-decaprenylphospho-beta-D-arabinofuranose at the 5-O-position of the eighth, tenth and twelfth galactofuranose unit of the galactofuranan chain of [beta-D-galactofuranosyl-(1-&gt;5)-beta-D-galactofuranosyl-(1-&gt;6)]14-beta-D-galactofuranosyl-(1-&gt;5)-beta-D-galactofuranosyl-(1-&gt;4)-alpha-L-rhamnopyranosyl-(1-&gt;3)-N-acetyl-alpha-D-glucosaminyl-diphospho-trans,octacis-decaprenol.</text>
        <dbReference type="EC" id="2.4.2.46"/>
    </reaction>
</comment>
<feature type="transmembrane region" description="Helical" evidence="14">
    <location>
        <begin position="451"/>
        <end position="472"/>
    </location>
</feature>
<dbReference type="Pfam" id="PF12250">
    <property type="entry name" value="AftA_N"/>
    <property type="match status" value="1"/>
</dbReference>
<evidence type="ECO:0000313" key="17">
    <source>
        <dbReference type="EMBL" id="GLY64019.1"/>
    </source>
</evidence>
<comment type="caution">
    <text evidence="17">The sequence shown here is derived from an EMBL/GenBank/DDBJ whole genome shotgun (WGS) entry which is preliminary data.</text>
</comment>
<evidence type="ECO:0000256" key="13">
    <source>
        <dbReference type="SAM" id="MobiDB-lite"/>
    </source>
</evidence>
<evidence type="ECO:0000256" key="12">
    <source>
        <dbReference type="ARBA" id="ARBA00034030"/>
    </source>
</evidence>
<dbReference type="InterPro" id="IPR020959">
    <property type="entry name" value="ArabinofuranosylTrfase_AftA_C"/>
</dbReference>
<keyword evidence="7" id="KW-0808">Transferase</keyword>
<organism evidence="17 18">
    <name type="scientific">Amycolatopsis taiwanensis</name>
    <dbReference type="NCBI Taxonomy" id="342230"/>
    <lineage>
        <taxon>Bacteria</taxon>
        <taxon>Bacillati</taxon>
        <taxon>Actinomycetota</taxon>
        <taxon>Actinomycetes</taxon>
        <taxon>Pseudonocardiales</taxon>
        <taxon>Pseudonocardiaceae</taxon>
        <taxon>Amycolatopsis</taxon>
    </lineage>
</organism>
<feature type="transmembrane region" description="Helical" evidence="14">
    <location>
        <begin position="284"/>
        <end position="302"/>
    </location>
</feature>
<dbReference type="Proteomes" id="UP001165136">
    <property type="component" value="Unassembled WGS sequence"/>
</dbReference>
<dbReference type="InterPro" id="IPR020963">
    <property type="entry name" value="ArabinofuranosylTrfase_AftA_N"/>
</dbReference>
<feature type="transmembrane region" description="Helical" evidence="14">
    <location>
        <begin position="363"/>
        <end position="382"/>
    </location>
</feature>
<feature type="region of interest" description="Disordered" evidence="13">
    <location>
        <begin position="1"/>
        <end position="24"/>
    </location>
</feature>
<dbReference type="EMBL" id="BSTI01000001">
    <property type="protein sequence ID" value="GLY64019.1"/>
    <property type="molecule type" value="Genomic_DNA"/>
</dbReference>
<evidence type="ECO:0000313" key="18">
    <source>
        <dbReference type="Proteomes" id="UP001165136"/>
    </source>
</evidence>
<keyword evidence="8 14" id="KW-0812">Transmembrane</keyword>
<protein>
    <recommendedName>
        <fullName evidence="5">Galactan 5-O-arabinofuranosyltransferase</fullName>
        <ecNumber evidence="4">2.4.2.46</ecNumber>
    </recommendedName>
    <alternativeName>
        <fullName evidence="11">Arabinofuranosyltransferase AftA</fullName>
    </alternativeName>
</protein>
<dbReference type="Pfam" id="PF12249">
    <property type="entry name" value="AftA_C"/>
    <property type="match status" value="1"/>
</dbReference>
<name>A0A9W6QUW9_9PSEU</name>
<evidence type="ECO:0000256" key="1">
    <source>
        <dbReference type="ARBA" id="ARBA00004651"/>
    </source>
</evidence>
<feature type="transmembrane region" description="Helical" evidence="14">
    <location>
        <begin position="418"/>
        <end position="439"/>
    </location>
</feature>
<comment type="pathway">
    <text evidence="2">Cell wall biogenesis; cell wall polysaccharide biosynthesis.</text>
</comment>
<feature type="transmembrane region" description="Helical" evidence="14">
    <location>
        <begin position="212"/>
        <end position="230"/>
    </location>
</feature>
<evidence type="ECO:0000256" key="10">
    <source>
        <dbReference type="ARBA" id="ARBA00023136"/>
    </source>
</evidence>
<evidence type="ECO:0000259" key="15">
    <source>
        <dbReference type="Pfam" id="PF12249"/>
    </source>
</evidence>
<dbReference type="GO" id="GO:0005886">
    <property type="term" value="C:plasma membrane"/>
    <property type="evidence" value="ECO:0007669"/>
    <property type="project" value="UniProtKB-SubCell"/>
</dbReference>
<feature type="transmembrane region" description="Helical" evidence="14">
    <location>
        <begin position="34"/>
        <end position="56"/>
    </location>
</feature>
<dbReference type="AlphaFoldDB" id="A0A9W6QUW9"/>
<feature type="compositionally biased region" description="Pro residues" evidence="13">
    <location>
        <begin position="13"/>
        <end position="24"/>
    </location>
</feature>